<dbReference type="Proteomes" id="UP000050791">
    <property type="component" value="Unassembled WGS sequence"/>
</dbReference>
<feature type="transmembrane region" description="Helical" evidence="1">
    <location>
        <begin position="55"/>
        <end position="72"/>
    </location>
</feature>
<organism evidence="2 3">
    <name type="scientific">Schistosoma mattheei</name>
    <dbReference type="NCBI Taxonomy" id="31246"/>
    <lineage>
        <taxon>Eukaryota</taxon>
        <taxon>Metazoa</taxon>
        <taxon>Spiralia</taxon>
        <taxon>Lophotrochozoa</taxon>
        <taxon>Platyhelminthes</taxon>
        <taxon>Trematoda</taxon>
        <taxon>Digenea</taxon>
        <taxon>Strigeidida</taxon>
        <taxon>Schistosomatoidea</taxon>
        <taxon>Schistosomatidae</taxon>
        <taxon>Schistosoma</taxon>
    </lineage>
</organism>
<keyword evidence="1" id="KW-0812">Transmembrane</keyword>
<accession>A0AA85C0S8</accession>
<keyword evidence="1" id="KW-0472">Membrane</keyword>
<proteinExistence type="predicted"/>
<reference evidence="3" key="1">
    <citation type="submission" date="2023-11" db="UniProtKB">
        <authorList>
            <consortium name="WormBaseParasite"/>
        </authorList>
    </citation>
    <scope>IDENTIFICATION</scope>
</reference>
<evidence type="ECO:0000313" key="3">
    <source>
        <dbReference type="WBParaSite" id="SMTH1_95290.1"/>
    </source>
</evidence>
<name>A0AA85C0S8_9TREM</name>
<evidence type="ECO:0000256" key="1">
    <source>
        <dbReference type="SAM" id="Phobius"/>
    </source>
</evidence>
<dbReference type="AlphaFoldDB" id="A0AA85C0S8"/>
<keyword evidence="1" id="KW-1133">Transmembrane helix</keyword>
<dbReference type="WBParaSite" id="SMTH1_95290.1">
    <property type="protein sequence ID" value="SMTH1_95290.1"/>
    <property type="gene ID" value="SMTH1_95290"/>
</dbReference>
<sequence>MIVVHELLHRKLIYHQVLAAHRVDNFLTIDDQPHLHLSIIIHRHQDVPTVFFFELNWIQLCSFIIFFYFLLFR</sequence>
<protein>
    <submittedName>
        <fullName evidence="3">Uncharacterized protein</fullName>
    </submittedName>
</protein>
<evidence type="ECO:0000313" key="2">
    <source>
        <dbReference type="Proteomes" id="UP000050791"/>
    </source>
</evidence>